<name>A0AA90ZRW8_9BACT</name>
<reference evidence="2" key="1">
    <citation type="submission" date="2019-09" db="EMBL/GenBank/DDBJ databases">
        <title>Distinct polysaccharide growth profiles of human intestinal Prevotella copri isolates.</title>
        <authorList>
            <person name="Fehlner-Peach H."/>
            <person name="Magnabosco C."/>
            <person name="Raghavan V."/>
            <person name="Scher J.U."/>
            <person name="Tett A."/>
            <person name="Cox L.M."/>
            <person name="Gottsegen C."/>
            <person name="Watters A."/>
            <person name="Wiltshire- Gordon J.D."/>
            <person name="Segata N."/>
            <person name="Bonneau R."/>
            <person name="Littman D.R."/>
        </authorList>
    </citation>
    <scope>NUCLEOTIDE SEQUENCE [LARGE SCALE GENOMIC DNA]</scope>
    <source>
        <strain evidence="2">iAA108</strain>
    </source>
</reference>
<gene>
    <name evidence="1" type="ORF">F7D74_03015</name>
</gene>
<organism evidence="1 2">
    <name type="scientific">Segatella copri</name>
    <dbReference type="NCBI Taxonomy" id="165179"/>
    <lineage>
        <taxon>Bacteria</taxon>
        <taxon>Pseudomonadati</taxon>
        <taxon>Bacteroidota</taxon>
        <taxon>Bacteroidia</taxon>
        <taxon>Bacteroidales</taxon>
        <taxon>Prevotellaceae</taxon>
        <taxon>Segatella</taxon>
    </lineage>
</organism>
<dbReference type="EMBL" id="VZCC01000011">
    <property type="protein sequence ID" value="MQN82980.1"/>
    <property type="molecule type" value="Genomic_DNA"/>
</dbReference>
<accession>A0AA90ZRW8</accession>
<evidence type="ECO:0000313" key="1">
    <source>
        <dbReference type="EMBL" id="MQN82980.1"/>
    </source>
</evidence>
<proteinExistence type="predicted"/>
<dbReference type="Proteomes" id="UP000421408">
    <property type="component" value="Unassembled WGS sequence"/>
</dbReference>
<evidence type="ECO:0000313" key="2">
    <source>
        <dbReference type="Proteomes" id="UP000421408"/>
    </source>
</evidence>
<comment type="caution">
    <text evidence="1">The sequence shown here is derived from an EMBL/GenBank/DDBJ whole genome shotgun (WGS) entry which is preliminary data.</text>
</comment>
<protein>
    <submittedName>
        <fullName evidence="1">Uncharacterized protein</fullName>
    </submittedName>
</protein>
<sequence>MATSPMISFTRSKEGTKPQFYIRDTLPPHALKGQKLLAQGNTLGISAISLAPCKGKSFVAGMQIESEFNQRFHLKAKNFPLS</sequence>
<dbReference type="AlphaFoldDB" id="A0AA90ZRW8"/>